<proteinExistence type="predicted"/>
<organism evidence="2 3">
    <name type="scientific">Hibiscus syriacus</name>
    <name type="common">Rose of Sharon</name>
    <dbReference type="NCBI Taxonomy" id="106335"/>
    <lineage>
        <taxon>Eukaryota</taxon>
        <taxon>Viridiplantae</taxon>
        <taxon>Streptophyta</taxon>
        <taxon>Embryophyta</taxon>
        <taxon>Tracheophyta</taxon>
        <taxon>Spermatophyta</taxon>
        <taxon>Magnoliopsida</taxon>
        <taxon>eudicotyledons</taxon>
        <taxon>Gunneridae</taxon>
        <taxon>Pentapetalae</taxon>
        <taxon>rosids</taxon>
        <taxon>malvids</taxon>
        <taxon>Malvales</taxon>
        <taxon>Malvaceae</taxon>
        <taxon>Malvoideae</taxon>
        <taxon>Hibiscus</taxon>
    </lineage>
</organism>
<accession>A0A6A3BBI8</accession>
<dbReference type="Pfam" id="PF13966">
    <property type="entry name" value="zf-RVT"/>
    <property type="match status" value="1"/>
</dbReference>
<protein>
    <recommendedName>
        <fullName evidence="1">Reverse transcriptase zinc-binding domain-containing protein</fullName>
    </recommendedName>
</protein>
<dbReference type="InterPro" id="IPR026960">
    <property type="entry name" value="RVT-Znf"/>
</dbReference>
<dbReference type="PANTHER" id="PTHR36617">
    <property type="entry name" value="PROTEIN, PUTATIVE-RELATED"/>
    <property type="match status" value="1"/>
</dbReference>
<evidence type="ECO:0000313" key="2">
    <source>
        <dbReference type="EMBL" id="KAE8714346.1"/>
    </source>
</evidence>
<gene>
    <name evidence="2" type="ORF">F3Y22_tig00110198pilonHSYRG00213</name>
</gene>
<dbReference type="AlphaFoldDB" id="A0A6A3BBI8"/>
<reference evidence="2" key="1">
    <citation type="submission" date="2019-09" db="EMBL/GenBank/DDBJ databases">
        <title>Draft genome information of white flower Hibiscus syriacus.</title>
        <authorList>
            <person name="Kim Y.-M."/>
        </authorList>
    </citation>
    <scope>NUCLEOTIDE SEQUENCE [LARGE SCALE GENOMIC DNA]</scope>
    <source>
        <strain evidence="2">YM2019G1</strain>
    </source>
</reference>
<dbReference type="PANTHER" id="PTHR36617:SF15">
    <property type="entry name" value="REVERSE TRANSCRIPTASE ZINC-BINDING DOMAIN-CONTAINING PROTEIN"/>
    <property type="match status" value="1"/>
</dbReference>
<name>A0A6A3BBI8_HIBSY</name>
<dbReference type="EMBL" id="VEPZ02000872">
    <property type="protein sequence ID" value="KAE8714346.1"/>
    <property type="molecule type" value="Genomic_DNA"/>
</dbReference>
<evidence type="ECO:0000259" key="1">
    <source>
        <dbReference type="Pfam" id="PF13966"/>
    </source>
</evidence>
<feature type="domain" description="Reverse transcriptase zinc-binding" evidence="1">
    <location>
        <begin position="154"/>
        <end position="217"/>
    </location>
</feature>
<sequence>MSKCIHDLKDTNLAKTLSIALKSIYGVNGDPLIYAVNQPCNLSSWFHTWKSLIYGLKGLADGMLKRIGNGEATSFWKDNWLGMPICQYPDVLDSLMEDSVRVCEFITAERKWDLEKIFAPLPMDVANRVIGCPIPRFSAMQDSFIWKHSSDGVFNTRSAYLALLIADYGEVEVSFSWIWKLPIPPRWQFFVWLAWRDRLLTNARRASWGLNSSPECTDDFCLWRNIMATTTEALMAHRKADRVTNHQFLVAWRAPRNGKIKLNTDGASQGNPGNFCADILSKMGCTLDEELVIFNHPPAEVLPSLNADRMGVYIPRGFTVN</sequence>
<evidence type="ECO:0000313" key="3">
    <source>
        <dbReference type="Proteomes" id="UP000436088"/>
    </source>
</evidence>
<dbReference type="Proteomes" id="UP000436088">
    <property type="component" value="Unassembled WGS sequence"/>
</dbReference>
<comment type="caution">
    <text evidence="2">The sequence shown here is derived from an EMBL/GenBank/DDBJ whole genome shotgun (WGS) entry which is preliminary data.</text>
</comment>
<keyword evidence="3" id="KW-1185">Reference proteome</keyword>